<reference evidence="2 3" key="1">
    <citation type="journal article" date="2011" name="Proc. Natl. Acad. Sci. U.S.A.">
        <title>Comparative genomics of xylose-fermenting fungi for enhanced biofuel production.</title>
        <authorList>
            <person name="Wohlbach D.J."/>
            <person name="Kuo A."/>
            <person name="Sato T.K."/>
            <person name="Potts K.M."/>
            <person name="Salamov A.A."/>
            <person name="LaButti K.M."/>
            <person name="Sun H."/>
            <person name="Clum A."/>
            <person name="Pangilinan J.L."/>
            <person name="Lindquist E.A."/>
            <person name="Lucas S."/>
            <person name="Lapidus A."/>
            <person name="Jin M."/>
            <person name="Gunawan C."/>
            <person name="Balan V."/>
            <person name="Dale B.E."/>
            <person name="Jeffries T.W."/>
            <person name="Zinkel R."/>
            <person name="Barry K.W."/>
            <person name="Grigoriev I.V."/>
            <person name="Gasch A.P."/>
        </authorList>
    </citation>
    <scope>NUCLEOTIDE SEQUENCE [LARGE SCALE GENOMIC DNA]</scope>
    <source>
        <strain evidence="3">ATCC 10573 / BCRC 21748 / CBS 615 / JCM 9827 / NBRC 10315 / NRRL Y-1498 / VKM Y-70</strain>
    </source>
</reference>
<dbReference type="KEGG" id="cten:18248860"/>
<evidence type="ECO:0000259" key="1">
    <source>
        <dbReference type="PROSITE" id="PS50191"/>
    </source>
</evidence>
<protein>
    <recommendedName>
        <fullName evidence="1">CRAL-TRIO domain-containing protein</fullName>
    </recommendedName>
</protein>
<dbReference type="SUPFAM" id="SSF52087">
    <property type="entry name" value="CRAL/TRIO domain"/>
    <property type="match status" value="1"/>
</dbReference>
<dbReference type="PANTHER" id="PTHR46590">
    <property type="entry name" value="PHOSPHATIDYLINOSITOL TRANSFER PROTEIN CSR1-RELATED"/>
    <property type="match status" value="1"/>
</dbReference>
<dbReference type="EMBL" id="GL996521">
    <property type="protein sequence ID" value="EGV63881.1"/>
    <property type="molecule type" value="Genomic_DNA"/>
</dbReference>
<dbReference type="InterPro" id="IPR052432">
    <property type="entry name" value="PITP/CRAL-TRIO"/>
</dbReference>
<dbReference type="InterPro" id="IPR036865">
    <property type="entry name" value="CRAL-TRIO_dom_sf"/>
</dbReference>
<proteinExistence type="predicted"/>
<dbReference type="eggNOG" id="KOG1470">
    <property type="taxonomic scope" value="Eukaryota"/>
</dbReference>
<dbReference type="Proteomes" id="UP000000707">
    <property type="component" value="Unassembled WGS sequence"/>
</dbReference>
<feature type="domain" description="CRAL-TRIO" evidence="1">
    <location>
        <begin position="193"/>
        <end position="352"/>
    </location>
</feature>
<dbReference type="PANTHER" id="PTHR46590:SF1">
    <property type="entry name" value="PHOSPHATIDYLINOSITOL TRANSFER PROTEIN CSR1"/>
    <property type="match status" value="1"/>
</dbReference>
<evidence type="ECO:0000313" key="3">
    <source>
        <dbReference type="Proteomes" id="UP000000707"/>
    </source>
</evidence>
<sequence length="443" mass="50704">MGTKSAHFKDYVGWPLEPELEISLKKVSAIILHGLGFDVKLSSIKDIDQFPYVDSRVEASYTPRKLADPDISEQTISVGLNICQKLVLGKKSQSFEPAITDAEVTKFIPTGSQTHSAFHNYNIWDLQYSFLACSRNDYLDTALLRYIVARSLNADKSVQMALSCLNWRKNVHPVESYLWDGDAVPVLADPKSPLGATFRLNKIYIRGYDVFGRPLIVVKVAKHFRHDCSDADFERIICLLIEWARLGFRESHGVNKGSILFDMTGFSLANVDLHAVRFLTAAFEANYPEYLGAVLIHKAPWIFSTVWKIIKGWVDPLVATKIHFTNTYEQLTMFINDKHIPESLGGTDRYRPEYVEPTKENSLPKPVDTQYEEYLEEYFACLLSWVESTANWITAETRQESQDHLVQRLELQKRVARLYTELDPYIRARGVFDRCNEMTKIGL</sequence>
<dbReference type="InterPro" id="IPR001251">
    <property type="entry name" value="CRAL-TRIO_dom"/>
</dbReference>
<dbReference type="Gene3D" id="3.40.525.10">
    <property type="entry name" value="CRAL-TRIO lipid binding domain"/>
    <property type="match status" value="1"/>
</dbReference>
<dbReference type="Pfam" id="PF00650">
    <property type="entry name" value="CRAL_TRIO"/>
    <property type="match status" value="1"/>
</dbReference>
<dbReference type="OrthoDB" id="43460at2759"/>
<dbReference type="HOGENOM" id="CLU_016665_2_1_1"/>
<evidence type="ECO:0000313" key="2">
    <source>
        <dbReference type="EMBL" id="EGV63881.1"/>
    </source>
</evidence>
<keyword evidence="3" id="KW-1185">Reference proteome</keyword>
<dbReference type="InterPro" id="IPR036273">
    <property type="entry name" value="CRAL/TRIO_N_dom_sf"/>
</dbReference>
<dbReference type="CDD" id="cd00170">
    <property type="entry name" value="SEC14"/>
    <property type="match status" value="1"/>
</dbReference>
<name>G3B3X1_CANTC</name>
<accession>G3B3X1</accession>
<dbReference type="SUPFAM" id="SSF46938">
    <property type="entry name" value="CRAL/TRIO N-terminal domain"/>
    <property type="match status" value="1"/>
</dbReference>
<organism evidence="3">
    <name type="scientific">Candida tenuis (strain ATCC 10573 / BCRC 21748 / CBS 615 / JCM 9827 / NBRC 10315 / NRRL Y-1498 / VKM Y-70)</name>
    <name type="common">Yeast</name>
    <name type="synonym">Yamadazyma tenuis</name>
    <dbReference type="NCBI Taxonomy" id="590646"/>
    <lineage>
        <taxon>Eukaryota</taxon>
        <taxon>Fungi</taxon>
        <taxon>Dikarya</taxon>
        <taxon>Ascomycota</taxon>
        <taxon>Saccharomycotina</taxon>
        <taxon>Pichiomycetes</taxon>
        <taxon>Debaryomycetaceae</taxon>
        <taxon>Yamadazyma</taxon>
    </lineage>
</organism>
<dbReference type="SMART" id="SM00516">
    <property type="entry name" value="SEC14"/>
    <property type="match status" value="1"/>
</dbReference>
<dbReference type="GeneID" id="18248860"/>
<gene>
    <name evidence="2" type="ORF">CANTEDRAFT_121681</name>
</gene>
<dbReference type="PROSITE" id="PS50191">
    <property type="entry name" value="CRAL_TRIO"/>
    <property type="match status" value="1"/>
</dbReference>
<dbReference type="AlphaFoldDB" id="G3B3X1"/>